<dbReference type="RefSeq" id="WP_283872147.1">
    <property type="nucleotide sequence ID" value="NZ_CP126101.1"/>
</dbReference>
<evidence type="ECO:0000313" key="2">
    <source>
        <dbReference type="Proteomes" id="UP001178322"/>
    </source>
</evidence>
<gene>
    <name evidence="1" type="ORF">QNH24_10860</name>
</gene>
<name>A0AAX3X0N0_9BACI</name>
<proteinExistence type="predicted"/>
<sequence>METVFRRIATEVKTYLQLGDLLSKGPVCTFLSKLHIENSRKLFAFVV</sequence>
<protein>
    <submittedName>
        <fullName evidence="1">Uncharacterized protein</fullName>
    </submittedName>
</protein>
<organism evidence="1 2">
    <name type="scientific">Lysinibacillus pakistanensis</name>
    <dbReference type="NCBI Taxonomy" id="759811"/>
    <lineage>
        <taxon>Bacteria</taxon>
        <taxon>Bacillati</taxon>
        <taxon>Bacillota</taxon>
        <taxon>Bacilli</taxon>
        <taxon>Bacillales</taxon>
        <taxon>Bacillaceae</taxon>
        <taxon>Lysinibacillus</taxon>
    </lineage>
</organism>
<dbReference type="AlphaFoldDB" id="A0AAX3X0N0"/>
<dbReference type="Proteomes" id="UP001178322">
    <property type="component" value="Chromosome"/>
</dbReference>
<reference evidence="1" key="1">
    <citation type="submission" date="2023-05" db="EMBL/GenBank/DDBJ databases">
        <title>Comparative genomics of Bacillaceae isolates and their secondary metabolite potential.</title>
        <authorList>
            <person name="Song L."/>
            <person name="Nielsen L.J."/>
            <person name="Mohite O."/>
            <person name="Xu X."/>
            <person name="Weber T."/>
            <person name="Kovacs A.T."/>
        </authorList>
    </citation>
    <scope>NUCLEOTIDE SEQUENCE</scope>
    <source>
        <strain evidence="1">LY1</strain>
    </source>
</reference>
<dbReference type="EMBL" id="CP126101">
    <property type="protein sequence ID" value="WHY53706.1"/>
    <property type="molecule type" value="Genomic_DNA"/>
</dbReference>
<evidence type="ECO:0000313" key="1">
    <source>
        <dbReference type="EMBL" id="WHY53706.1"/>
    </source>
</evidence>
<accession>A0AAX3X0N0</accession>